<evidence type="ECO:0000313" key="2">
    <source>
        <dbReference type="EMBL" id="CAA9252661.1"/>
    </source>
</evidence>
<dbReference type="AlphaFoldDB" id="A0A6J4IKP3"/>
<accession>A0A6J4IKP3</accession>
<sequence>ETTLDRPDCPLPRLCRAGHRIVLLRADERMEQPRARPLRRPGHHVRTSPGPVRAFPHPAAPGPGVVGLAARTPPPQRLLPQAVRGKTGADDARRTGTVPEPVRQPLRQPLELQNQPPDHPGPRRRTGKRL</sequence>
<feature type="compositionally biased region" description="Basic residues" evidence="1">
    <location>
        <begin position="36"/>
        <end position="46"/>
    </location>
</feature>
<proteinExistence type="predicted"/>
<feature type="region of interest" description="Disordered" evidence="1">
    <location>
        <begin position="28"/>
        <end position="130"/>
    </location>
</feature>
<evidence type="ECO:0000256" key="1">
    <source>
        <dbReference type="SAM" id="MobiDB-lite"/>
    </source>
</evidence>
<gene>
    <name evidence="2" type="ORF">AVDCRST_MAG56-2053</name>
</gene>
<dbReference type="EMBL" id="CADCTQ010000183">
    <property type="protein sequence ID" value="CAA9252661.1"/>
    <property type="molecule type" value="Genomic_DNA"/>
</dbReference>
<organism evidence="2">
    <name type="scientific">uncultured Cytophagales bacterium</name>
    <dbReference type="NCBI Taxonomy" id="158755"/>
    <lineage>
        <taxon>Bacteria</taxon>
        <taxon>Pseudomonadati</taxon>
        <taxon>Bacteroidota</taxon>
        <taxon>Sphingobacteriia</taxon>
        <taxon>Sphingobacteriales</taxon>
        <taxon>environmental samples</taxon>
    </lineage>
</organism>
<reference evidence="2" key="1">
    <citation type="submission" date="2020-02" db="EMBL/GenBank/DDBJ databases">
        <authorList>
            <person name="Meier V. D."/>
        </authorList>
    </citation>
    <scope>NUCLEOTIDE SEQUENCE</scope>
    <source>
        <strain evidence="2">AVDCRST_MAG56</strain>
    </source>
</reference>
<feature type="non-terminal residue" evidence="2">
    <location>
        <position position="1"/>
    </location>
</feature>
<protein>
    <submittedName>
        <fullName evidence="2">Uncharacterized protein</fullName>
    </submittedName>
</protein>
<name>A0A6J4IKP3_9SPHI</name>
<feature type="non-terminal residue" evidence="2">
    <location>
        <position position="130"/>
    </location>
</feature>